<name>A0A9Q1CMP8_HOLLE</name>
<feature type="domain" description="DUF6570" evidence="1">
    <location>
        <begin position="201"/>
        <end position="287"/>
    </location>
</feature>
<evidence type="ECO:0000313" key="3">
    <source>
        <dbReference type="Proteomes" id="UP001152320"/>
    </source>
</evidence>
<accession>A0A9Q1CMP8</accession>
<gene>
    <name evidence="2" type="ORF">HOLleu_00213</name>
</gene>
<dbReference type="EMBL" id="JAIZAY010000001">
    <property type="protein sequence ID" value="KAJ8048048.1"/>
    <property type="molecule type" value="Genomic_DNA"/>
</dbReference>
<comment type="caution">
    <text evidence="2">The sequence shown here is derived from an EMBL/GenBank/DDBJ whole genome shotgun (WGS) entry which is preliminary data.</text>
</comment>
<proteinExistence type="predicted"/>
<dbReference type="InterPro" id="IPR046700">
    <property type="entry name" value="DUF6570"/>
</dbReference>
<dbReference type="Pfam" id="PF20209">
    <property type="entry name" value="DUF6570"/>
    <property type="match status" value="1"/>
</dbReference>
<evidence type="ECO:0000259" key="1">
    <source>
        <dbReference type="Pfam" id="PF20209"/>
    </source>
</evidence>
<dbReference type="OrthoDB" id="6141723at2759"/>
<evidence type="ECO:0000313" key="2">
    <source>
        <dbReference type="EMBL" id="KAJ8048048.1"/>
    </source>
</evidence>
<dbReference type="Proteomes" id="UP001152320">
    <property type="component" value="Chromosome 1"/>
</dbReference>
<protein>
    <recommendedName>
        <fullName evidence="1">DUF6570 domain-containing protein</fullName>
    </recommendedName>
</protein>
<dbReference type="AlphaFoldDB" id="A0A9Q1CMP8"/>
<organism evidence="2 3">
    <name type="scientific">Holothuria leucospilota</name>
    <name type="common">Black long sea cucumber</name>
    <name type="synonym">Mertensiothuria leucospilota</name>
    <dbReference type="NCBI Taxonomy" id="206669"/>
    <lineage>
        <taxon>Eukaryota</taxon>
        <taxon>Metazoa</taxon>
        <taxon>Echinodermata</taxon>
        <taxon>Eleutherozoa</taxon>
        <taxon>Echinozoa</taxon>
        <taxon>Holothuroidea</taxon>
        <taxon>Aspidochirotacea</taxon>
        <taxon>Aspidochirotida</taxon>
        <taxon>Holothuriidae</taxon>
        <taxon>Holothuria</taxon>
    </lineage>
</organism>
<keyword evidence="3" id="KW-1185">Reference proteome</keyword>
<sequence>MKITRSNATYSQQEKAKNISRIKTIRTNETYAQRESERNVKRMHKIRSSNMYTDEERHRNREHMRSVRTMRISNQNERVLNHQRMQQLRTNKHYVLKESMSRSTKTASRHTTSFQILQQQFWQSISVGPEYVCFSCEQLWYRESVVAAQSLKEKVRIGRTYKQYVNYDKVPPLSRTNNTSMPGLNKLHNRIFLINGIYILRTPFMQIRELPRGRQLSITGNVVNVPADVSNTIKILPRRIDESDTIPVKFKRKLTYKHTVWSQCVRPKKVLEAANWLVTNSDLYKDLAGLGRKNLISFRVTQ</sequence>
<reference evidence="2" key="1">
    <citation type="submission" date="2021-10" db="EMBL/GenBank/DDBJ databases">
        <title>Tropical sea cucumber genome reveals ecological adaptation and Cuvierian tubules defense mechanism.</title>
        <authorList>
            <person name="Chen T."/>
        </authorList>
    </citation>
    <scope>NUCLEOTIDE SEQUENCE</scope>
    <source>
        <strain evidence="2">Nanhai2018</strain>
        <tissue evidence="2">Muscle</tissue>
    </source>
</reference>